<evidence type="ECO:0000313" key="2">
    <source>
        <dbReference type="Proteomes" id="UP000603434"/>
    </source>
</evidence>
<proteinExistence type="predicted"/>
<comment type="caution">
    <text evidence="1">The sequence shown here is derived from an EMBL/GenBank/DDBJ whole genome shotgun (WGS) entry which is preliminary data.</text>
</comment>
<dbReference type="EMBL" id="JACNJH010000277">
    <property type="protein sequence ID" value="MBC8363236.1"/>
    <property type="molecule type" value="Genomic_DNA"/>
</dbReference>
<name>A0A8J6NU47_9BACT</name>
<accession>A0A8J6NU47</accession>
<dbReference type="Proteomes" id="UP000603434">
    <property type="component" value="Unassembled WGS sequence"/>
</dbReference>
<sequence length="54" mass="6002">MNLYSSEKAATEDGSWRHVKVILKPNNPDFEPIELTCEDEGSVQVVAELLEVLG</sequence>
<dbReference type="AlphaFoldDB" id="A0A8J6NU47"/>
<evidence type="ECO:0000313" key="1">
    <source>
        <dbReference type="EMBL" id="MBC8363236.1"/>
    </source>
</evidence>
<gene>
    <name evidence="1" type="ORF">H8E23_17780</name>
</gene>
<reference evidence="1 2" key="1">
    <citation type="submission" date="2020-08" db="EMBL/GenBank/DDBJ databases">
        <title>Bridging the membrane lipid divide: bacteria of the FCB group superphylum have the potential to synthesize archaeal ether lipids.</title>
        <authorList>
            <person name="Villanueva L."/>
            <person name="Von Meijenfeldt F.A.B."/>
            <person name="Westbye A.B."/>
            <person name="Yadav S."/>
            <person name="Hopmans E.C."/>
            <person name="Dutilh B.E."/>
            <person name="Sinninghe Damste J.S."/>
        </authorList>
    </citation>
    <scope>NUCLEOTIDE SEQUENCE [LARGE SCALE GENOMIC DNA]</scope>
    <source>
        <strain evidence="1">NIOZ-UU30</strain>
    </source>
</reference>
<organism evidence="1 2">
    <name type="scientific">Candidatus Desulfatibia profunda</name>
    <dbReference type="NCBI Taxonomy" id="2841695"/>
    <lineage>
        <taxon>Bacteria</taxon>
        <taxon>Pseudomonadati</taxon>
        <taxon>Thermodesulfobacteriota</taxon>
        <taxon>Desulfobacteria</taxon>
        <taxon>Desulfobacterales</taxon>
        <taxon>Desulfobacterales incertae sedis</taxon>
        <taxon>Candidatus Desulfatibia</taxon>
    </lineage>
</organism>
<protein>
    <submittedName>
        <fullName evidence="1">Uncharacterized protein</fullName>
    </submittedName>
</protein>